<dbReference type="AlphaFoldDB" id="A0A5B0E343"/>
<dbReference type="PANTHER" id="PTHR12418:SF19">
    <property type="entry name" value="ACYL-COENZYME A THIOESTERASE THEM4"/>
    <property type="match status" value="1"/>
</dbReference>
<comment type="catalytic activity">
    <reaction evidence="23">
        <text>tetradecanoyl-CoA + H2O = tetradecanoate + CoA + H(+)</text>
        <dbReference type="Rhea" id="RHEA:40119"/>
        <dbReference type="ChEBI" id="CHEBI:15377"/>
        <dbReference type="ChEBI" id="CHEBI:15378"/>
        <dbReference type="ChEBI" id="CHEBI:30807"/>
        <dbReference type="ChEBI" id="CHEBI:57287"/>
        <dbReference type="ChEBI" id="CHEBI:57385"/>
    </reaction>
    <physiologicalReaction direction="left-to-right" evidence="23">
        <dbReference type="Rhea" id="RHEA:40120"/>
    </physiologicalReaction>
</comment>
<keyword evidence="6" id="KW-0053">Apoptosis</keyword>
<dbReference type="CDD" id="cd03443">
    <property type="entry name" value="PaaI_thioesterase"/>
    <property type="match status" value="1"/>
</dbReference>
<dbReference type="OrthoDB" id="9813282at2"/>
<dbReference type="InterPro" id="IPR029069">
    <property type="entry name" value="HotDog_dom_sf"/>
</dbReference>
<comment type="subcellular location">
    <subcellularLocation>
        <location evidence="3">Cell projection</location>
        <location evidence="3">Ruffle membrane</location>
    </subcellularLocation>
    <subcellularLocation>
        <location evidence="2">Cytoplasm</location>
    </subcellularLocation>
    <subcellularLocation>
        <location evidence="1">Membrane</location>
        <topology evidence="1">Peripheral membrane protein</topology>
    </subcellularLocation>
</comment>
<dbReference type="InterPro" id="IPR006683">
    <property type="entry name" value="Thioestr_dom"/>
</dbReference>
<dbReference type="EC" id="3.1.2.2" evidence="16"/>
<organism evidence="25 26">
    <name type="scientific">Paeniglutamicibacter gangotriensis</name>
    <dbReference type="NCBI Taxonomy" id="254787"/>
    <lineage>
        <taxon>Bacteria</taxon>
        <taxon>Bacillati</taxon>
        <taxon>Actinomycetota</taxon>
        <taxon>Actinomycetes</taxon>
        <taxon>Micrococcales</taxon>
        <taxon>Micrococcaceae</taxon>
        <taxon>Paeniglutamicibacter</taxon>
    </lineage>
</organism>
<evidence type="ECO:0000256" key="1">
    <source>
        <dbReference type="ARBA" id="ARBA00004170"/>
    </source>
</evidence>
<evidence type="ECO:0000256" key="18">
    <source>
        <dbReference type="ARBA" id="ARBA00043210"/>
    </source>
</evidence>
<dbReference type="EMBL" id="VOBL01000044">
    <property type="protein sequence ID" value="KAA0972762.1"/>
    <property type="molecule type" value="Genomic_DNA"/>
</dbReference>
<evidence type="ECO:0000259" key="24">
    <source>
        <dbReference type="Pfam" id="PF03061"/>
    </source>
</evidence>
<keyword evidence="9" id="KW-0809">Transit peptide</keyword>
<reference evidence="25 26" key="1">
    <citation type="submission" date="2019-07" db="EMBL/GenBank/DDBJ databases">
        <title>Analysis of the biochemical properties, biological activity and biotechnological potential of siderophores and biosurfactants produced by Antarctic psychrotolerant bacteria.</title>
        <authorList>
            <person name="Styczynski M."/>
            <person name="Krucon T."/>
            <person name="Decewicz P."/>
            <person name="Dziewit L."/>
        </authorList>
    </citation>
    <scope>NUCLEOTIDE SEQUENCE [LARGE SCALE GENOMIC DNA]</scope>
    <source>
        <strain evidence="25 26">ANT_H27</strain>
    </source>
</reference>
<evidence type="ECO:0000256" key="10">
    <source>
        <dbReference type="ARBA" id="ARBA00023098"/>
    </source>
</evidence>
<name>A0A5B0E343_9MICC</name>
<comment type="catalytic activity">
    <reaction evidence="13">
        <text>(5Z,8Z,11Z,14Z)-eicosatetraenoyl-CoA + H2O = (5Z,8Z,11Z,14Z)-eicosatetraenoate + CoA + H(+)</text>
        <dbReference type="Rhea" id="RHEA:40151"/>
        <dbReference type="ChEBI" id="CHEBI:15377"/>
        <dbReference type="ChEBI" id="CHEBI:15378"/>
        <dbReference type="ChEBI" id="CHEBI:32395"/>
        <dbReference type="ChEBI" id="CHEBI:57287"/>
        <dbReference type="ChEBI" id="CHEBI:57368"/>
    </reaction>
    <physiologicalReaction direction="left-to-right" evidence="13">
        <dbReference type="Rhea" id="RHEA:40152"/>
    </physiologicalReaction>
</comment>
<evidence type="ECO:0000256" key="12">
    <source>
        <dbReference type="ARBA" id="ARBA00023273"/>
    </source>
</evidence>
<keyword evidence="10" id="KW-0443">Lipid metabolism</keyword>
<evidence type="ECO:0000256" key="11">
    <source>
        <dbReference type="ARBA" id="ARBA00023136"/>
    </source>
</evidence>
<evidence type="ECO:0000256" key="2">
    <source>
        <dbReference type="ARBA" id="ARBA00004496"/>
    </source>
</evidence>
<dbReference type="GO" id="GO:0016020">
    <property type="term" value="C:membrane"/>
    <property type="evidence" value="ECO:0007669"/>
    <property type="project" value="UniProtKB-SubCell"/>
</dbReference>
<dbReference type="GO" id="GO:0005737">
    <property type="term" value="C:cytoplasm"/>
    <property type="evidence" value="ECO:0007669"/>
    <property type="project" value="UniProtKB-SubCell"/>
</dbReference>
<dbReference type="PANTHER" id="PTHR12418">
    <property type="entry name" value="ACYL-COENZYME A THIOESTERASE THEM4"/>
    <property type="match status" value="1"/>
</dbReference>
<evidence type="ECO:0000256" key="20">
    <source>
        <dbReference type="ARBA" id="ARBA00047734"/>
    </source>
</evidence>
<keyword evidence="8" id="KW-0276">Fatty acid metabolism</keyword>
<evidence type="ECO:0000256" key="13">
    <source>
        <dbReference type="ARBA" id="ARBA00035852"/>
    </source>
</evidence>
<keyword evidence="11" id="KW-0472">Membrane</keyword>
<protein>
    <recommendedName>
        <fullName evidence="17">Acyl-coenzyme A thioesterase THEM4</fullName>
        <ecNumber evidence="16">3.1.2.2</ecNumber>
    </recommendedName>
    <alternativeName>
        <fullName evidence="18">Thioesterase superfamily member 4</fullName>
    </alternativeName>
</protein>
<evidence type="ECO:0000256" key="9">
    <source>
        <dbReference type="ARBA" id="ARBA00022946"/>
    </source>
</evidence>
<evidence type="ECO:0000256" key="8">
    <source>
        <dbReference type="ARBA" id="ARBA00022832"/>
    </source>
</evidence>
<evidence type="ECO:0000256" key="15">
    <source>
        <dbReference type="ARBA" id="ARBA00038456"/>
    </source>
</evidence>
<evidence type="ECO:0000256" key="23">
    <source>
        <dbReference type="ARBA" id="ARBA00048180"/>
    </source>
</evidence>
<dbReference type="GO" id="GO:0016787">
    <property type="term" value="F:hydrolase activity"/>
    <property type="evidence" value="ECO:0007669"/>
    <property type="project" value="UniProtKB-KW"/>
</dbReference>
<dbReference type="GO" id="GO:0006631">
    <property type="term" value="P:fatty acid metabolic process"/>
    <property type="evidence" value="ECO:0007669"/>
    <property type="project" value="UniProtKB-KW"/>
</dbReference>
<dbReference type="InterPro" id="IPR052365">
    <property type="entry name" value="THEM4/THEM5_acyl-CoA_thioest"/>
</dbReference>
<evidence type="ECO:0000256" key="7">
    <source>
        <dbReference type="ARBA" id="ARBA00022801"/>
    </source>
</evidence>
<evidence type="ECO:0000256" key="4">
    <source>
        <dbReference type="ARBA" id="ARBA00022475"/>
    </source>
</evidence>
<comment type="catalytic activity">
    <reaction evidence="20">
        <text>hexadecanoyl-CoA + H2O = hexadecanoate + CoA + H(+)</text>
        <dbReference type="Rhea" id="RHEA:16645"/>
        <dbReference type="ChEBI" id="CHEBI:7896"/>
        <dbReference type="ChEBI" id="CHEBI:15377"/>
        <dbReference type="ChEBI" id="CHEBI:15378"/>
        <dbReference type="ChEBI" id="CHEBI:57287"/>
        <dbReference type="ChEBI" id="CHEBI:57379"/>
        <dbReference type="EC" id="3.1.2.2"/>
    </reaction>
    <physiologicalReaction direction="left-to-right" evidence="20">
        <dbReference type="Rhea" id="RHEA:16646"/>
    </physiologicalReaction>
</comment>
<feature type="domain" description="Thioesterase" evidence="24">
    <location>
        <begin position="122"/>
        <end position="192"/>
    </location>
</feature>
<evidence type="ECO:0000256" key="21">
    <source>
        <dbReference type="ARBA" id="ARBA00047969"/>
    </source>
</evidence>
<keyword evidence="4" id="KW-1003">Cell membrane</keyword>
<dbReference type="Pfam" id="PF03061">
    <property type="entry name" value="4HBT"/>
    <property type="match status" value="1"/>
</dbReference>
<dbReference type="Gene3D" id="3.10.129.10">
    <property type="entry name" value="Hotdog Thioesterase"/>
    <property type="match status" value="1"/>
</dbReference>
<comment type="catalytic activity">
    <reaction evidence="19">
        <text>octanoyl-CoA + H2O = octanoate + CoA + H(+)</text>
        <dbReference type="Rhea" id="RHEA:30143"/>
        <dbReference type="ChEBI" id="CHEBI:15377"/>
        <dbReference type="ChEBI" id="CHEBI:15378"/>
        <dbReference type="ChEBI" id="CHEBI:25646"/>
        <dbReference type="ChEBI" id="CHEBI:57287"/>
        <dbReference type="ChEBI" id="CHEBI:57386"/>
    </reaction>
    <physiologicalReaction direction="left-to-right" evidence="19">
        <dbReference type="Rhea" id="RHEA:30144"/>
    </physiologicalReaction>
</comment>
<dbReference type="RefSeq" id="WP_149621156.1">
    <property type="nucleotide sequence ID" value="NZ_VOBL01000044.1"/>
</dbReference>
<evidence type="ECO:0000256" key="14">
    <source>
        <dbReference type="ARBA" id="ARBA00037002"/>
    </source>
</evidence>
<comment type="catalytic activity">
    <reaction evidence="14">
        <text>(9Z)-octadecenoyl-CoA + H2O = (9Z)-octadecenoate + CoA + H(+)</text>
        <dbReference type="Rhea" id="RHEA:40139"/>
        <dbReference type="ChEBI" id="CHEBI:15377"/>
        <dbReference type="ChEBI" id="CHEBI:15378"/>
        <dbReference type="ChEBI" id="CHEBI:30823"/>
        <dbReference type="ChEBI" id="CHEBI:57287"/>
        <dbReference type="ChEBI" id="CHEBI:57387"/>
    </reaction>
    <physiologicalReaction direction="left-to-right" evidence="14">
        <dbReference type="Rhea" id="RHEA:40140"/>
    </physiologicalReaction>
</comment>
<evidence type="ECO:0000256" key="22">
    <source>
        <dbReference type="ARBA" id="ARBA00048074"/>
    </source>
</evidence>
<keyword evidence="5" id="KW-0963">Cytoplasm</keyword>
<comment type="catalytic activity">
    <reaction evidence="21">
        <text>decanoyl-CoA + H2O = decanoate + CoA + H(+)</text>
        <dbReference type="Rhea" id="RHEA:40059"/>
        <dbReference type="ChEBI" id="CHEBI:15377"/>
        <dbReference type="ChEBI" id="CHEBI:15378"/>
        <dbReference type="ChEBI" id="CHEBI:27689"/>
        <dbReference type="ChEBI" id="CHEBI:57287"/>
        <dbReference type="ChEBI" id="CHEBI:61430"/>
    </reaction>
    <physiologicalReaction direction="left-to-right" evidence="21">
        <dbReference type="Rhea" id="RHEA:40060"/>
    </physiologicalReaction>
</comment>
<evidence type="ECO:0000256" key="6">
    <source>
        <dbReference type="ARBA" id="ARBA00022703"/>
    </source>
</evidence>
<comment type="caution">
    <text evidence="25">The sequence shown here is derived from an EMBL/GenBank/DDBJ whole genome shotgun (WGS) entry which is preliminary data.</text>
</comment>
<comment type="catalytic activity">
    <reaction evidence="22">
        <text>dodecanoyl-CoA + H2O = dodecanoate + CoA + H(+)</text>
        <dbReference type="Rhea" id="RHEA:30135"/>
        <dbReference type="ChEBI" id="CHEBI:15377"/>
        <dbReference type="ChEBI" id="CHEBI:15378"/>
        <dbReference type="ChEBI" id="CHEBI:18262"/>
        <dbReference type="ChEBI" id="CHEBI:57287"/>
        <dbReference type="ChEBI" id="CHEBI:57375"/>
    </reaction>
    <physiologicalReaction direction="left-to-right" evidence="22">
        <dbReference type="Rhea" id="RHEA:30136"/>
    </physiologicalReaction>
</comment>
<comment type="similarity">
    <text evidence="15">Belongs to the THEM4/THEM5 thioesterase family.</text>
</comment>
<evidence type="ECO:0000256" key="3">
    <source>
        <dbReference type="ARBA" id="ARBA00004632"/>
    </source>
</evidence>
<dbReference type="Proteomes" id="UP000323856">
    <property type="component" value="Unassembled WGS sequence"/>
</dbReference>
<dbReference type="SUPFAM" id="SSF54637">
    <property type="entry name" value="Thioesterase/thiol ester dehydrase-isomerase"/>
    <property type="match status" value="1"/>
</dbReference>
<evidence type="ECO:0000313" key="25">
    <source>
        <dbReference type="EMBL" id="KAA0972762.1"/>
    </source>
</evidence>
<evidence type="ECO:0000313" key="26">
    <source>
        <dbReference type="Proteomes" id="UP000323856"/>
    </source>
</evidence>
<evidence type="ECO:0000256" key="19">
    <source>
        <dbReference type="ARBA" id="ARBA00047588"/>
    </source>
</evidence>
<gene>
    <name evidence="25" type="ORF">FQ154_20420</name>
</gene>
<keyword evidence="12" id="KW-0966">Cell projection</keyword>
<evidence type="ECO:0000256" key="5">
    <source>
        <dbReference type="ARBA" id="ARBA00022490"/>
    </source>
</evidence>
<sequence length="221" mass="23921">MTKQAAWPAAGTSRTDAENNRQALLVAADHARSLVDALVRLEEDSSVAPELAQRLESLLELLAEHVQPVEVMRKSRQDGATDRSLVSGRLNPIAPPVQLNVDQDNSARTTTTLGLAYQGPPGRVHGGFVATLLDHLMGYAAGTVGKWIFTRTLTIDYDHAVPLFEELEIAAGVERVEGRKIWVAGEIRAGGSVVARARGLWLPPRANPEASYDEAVEQLTD</sequence>
<accession>A0A5B0E343</accession>
<keyword evidence="7" id="KW-0378">Hydrolase</keyword>
<evidence type="ECO:0000256" key="17">
    <source>
        <dbReference type="ARBA" id="ARBA00040123"/>
    </source>
</evidence>
<evidence type="ECO:0000256" key="16">
    <source>
        <dbReference type="ARBA" id="ARBA00038848"/>
    </source>
</evidence>
<proteinExistence type="inferred from homology"/>